<evidence type="ECO:0000256" key="1">
    <source>
        <dbReference type="ARBA" id="ARBA00022824"/>
    </source>
</evidence>
<comment type="caution">
    <text evidence="3">The sequence shown here is derived from an EMBL/GenBank/DDBJ whole genome shotgun (WGS) entry which is preliminary data.</text>
</comment>
<dbReference type="GO" id="GO:0005788">
    <property type="term" value="C:endoplasmic reticulum lumen"/>
    <property type="evidence" value="ECO:0007669"/>
    <property type="project" value="TreeGrafter"/>
</dbReference>
<dbReference type="InterPro" id="IPR007657">
    <property type="entry name" value="Glycosyltransferase_61"/>
</dbReference>
<evidence type="ECO:0000313" key="4">
    <source>
        <dbReference type="Proteomes" id="UP000230233"/>
    </source>
</evidence>
<dbReference type="Proteomes" id="UP000230233">
    <property type="component" value="Chromosome V"/>
</dbReference>
<reference evidence="4" key="1">
    <citation type="submission" date="2017-10" db="EMBL/GenBank/DDBJ databases">
        <title>Rapid genome shrinkage in a self-fertile nematode reveals novel sperm competition proteins.</title>
        <authorList>
            <person name="Yin D."/>
            <person name="Schwarz E.M."/>
            <person name="Thomas C.G."/>
            <person name="Felde R.L."/>
            <person name="Korf I.F."/>
            <person name="Cutter A.D."/>
            <person name="Schartner C.M."/>
            <person name="Ralston E.J."/>
            <person name="Meyer B.J."/>
            <person name="Haag E.S."/>
        </authorList>
    </citation>
    <scope>NUCLEOTIDE SEQUENCE [LARGE SCALE GENOMIC DNA]</scope>
    <source>
        <strain evidence="4">JU1422</strain>
    </source>
</reference>
<evidence type="ECO:0008006" key="5">
    <source>
        <dbReference type="Google" id="ProtNLM"/>
    </source>
</evidence>
<gene>
    <name evidence="3" type="primary">Cnig_chr_V.g20447</name>
    <name evidence="3" type="ORF">B9Z55_020447</name>
</gene>
<evidence type="ECO:0000256" key="2">
    <source>
        <dbReference type="SAM" id="MobiDB-lite"/>
    </source>
</evidence>
<dbReference type="GO" id="GO:0097363">
    <property type="term" value="F:protein O-acetylglucosaminyltransferase activity"/>
    <property type="evidence" value="ECO:0007669"/>
    <property type="project" value="TreeGrafter"/>
</dbReference>
<feature type="region of interest" description="Disordered" evidence="2">
    <location>
        <begin position="220"/>
        <end position="242"/>
    </location>
</feature>
<evidence type="ECO:0000313" key="3">
    <source>
        <dbReference type="EMBL" id="PIC28584.1"/>
    </source>
</evidence>
<dbReference type="AlphaFoldDB" id="A0A2G5TMT1"/>
<accession>A0A2G5TMT1</accession>
<feature type="compositionally biased region" description="Basic and acidic residues" evidence="2">
    <location>
        <begin position="229"/>
        <end position="242"/>
    </location>
</feature>
<proteinExistence type="predicted"/>
<name>A0A2G5TMT1_9PELO</name>
<sequence length="242" mass="28568">MISTDRLRKRVRNKCKRSGDLVQLNGPLEYNNNVGKLKREKEKEKTNERSNTTFYWGEQKPDTDWHRNHEKPHISCHKVSPFQLLKSLGHLPNVTTRVVDYNERIPFLRQLNTTSQTDIFIGMHGAGLTHLLFLPDWAAIFEIYNCGDPGCYSDLARLRGVKYFTWPEEKIHLIRSDEEGKHPQSGEKHLKFANYHVDPIEFREQVRSMVDHVRAHPKFINSRRTQRRKQAEKEAEKQKKEL</sequence>
<dbReference type="PANTHER" id="PTHR20961">
    <property type="entry name" value="GLYCOSYLTRANSFERASE"/>
    <property type="match status" value="1"/>
</dbReference>
<dbReference type="PANTHER" id="PTHR20961:SF148">
    <property type="entry name" value="EGF DOMAIN-SPECIFIC O-LINKED N-ACETYLGLUCOSAMINE TRANSFERASE"/>
    <property type="match status" value="1"/>
</dbReference>
<dbReference type="OrthoDB" id="529273at2759"/>
<organism evidence="3 4">
    <name type="scientific">Caenorhabditis nigoni</name>
    <dbReference type="NCBI Taxonomy" id="1611254"/>
    <lineage>
        <taxon>Eukaryota</taxon>
        <taxon>Metazoa</taxon>
        <taxon>Ecdysozoa</taxon>
        <taxon>Nematoda</taxon>
        <taxon>Chromadorea</taxon>
        <taxon>Rhabditida</taxon>
        <taxon>Rhabditina</taxon>
        <taxon>Rhabditomorpha</taxon>
        <taxon>Rhabditoidea</taxon>
        <taxon>Rhabditidae</taxon>
        <taxon>Peloderinae</taxon>
        <taxon>Caenorhabditis</taxon>
    </lineage>
</organism>
<dbReference type="EMBL" id="PDUG01000005">
    <property type="protein sequence ID" value="PIC28584.1"/>
    <property type="molecule type" value="Genomic_DNA"/>
</dbReference>
<dbReference type="STRING" id="1611254.A0A2G5TMT1"/>
<protein>
    <recommendedName>
        <fullName evidence="5">Glycosyltransferase</fullName>
    </recommendedName>
</protein>
<keyword evidence="4" id="KW-1185">Reference proteome</keyword>
<keyword evidence="1" id="KW-0256">Endoplasmic reticulum</keyword>